<sequence>LKEHGIQIEKTCYCPHTAEEGCNCRKPKIYNIDKCVSEFNIDLRNSWVIGDHPSDIQLGMNAGCKTIYLCTGEGTYHFSELEQKKIAPTIIARDFLTAANKILESI</sequence>
<dbReference type="InterPro" id="IPR023214">
    <property type="entry name" value="HAD_sf"/>
</dbReference>
<dbReference type="Pfam" id="PF13242">
    <property type="entry name" value="Hydrolase_like"/>
    <property type="match status" value="1"/>
</dbReference>
<dbReference type="InterPro" id="IPR006549">
    <property type="entry name" value="HAD-SF_hydro_IIIA"/>
</dbReference>
<comment type="caution">
    <text evidence="1">The sequence shown here is derived from an EMBL/GenBank/DDBJ whole genome shotgun (WGS) entry which is preliminary data.</text>
</comment>
<dbReference type="Gene3D" id="3.40.50.1000">
    <property type="entry name" value="HAD superfamily/HAD-like"/>
    <property type="match status" value="1"/>
</dbReference>
<dbReference type="PANTHER" id="PTHR42891">
    <property type="entry name" value="D-GLYCERO-BETA-D-MANNO-HEPTOSE-1,7-BISPHOSPHATE 7-PHOSPHATASE"/>
    <property type="match status" value="1"/>
</dbReference>
<dbReference type="AlphaFoldDB" id="X1TEB7"/>
<evidence type="ECO:0008006" key="2">
    <source>
        <dbReference type="Google" id="ProtNLM"/>
    </source>
</evidence>
<evidence type="ECO:0000313" key="1">
    <source>
        <dbReference type="EMBL" id="GAI89706.1"/>
    </source>
</evidence>
<dbReference type="InterPro" id="IPR004446">
    <property type="entry name" value="Heptose_bisP_phosphatase"/>
</dbReference>
<dbReference type="InterPro" id="IPR036412">
    <property type="entry name" value="HAD-like_sf"/>
</dbReference>
<name>X1TEB7_9ZZZZ</name>
<dbReference type="EMBL" id="BARW01024232">
    <property type="protein sequence ID" value="GAI89706.1"/>
    <property type="molecule type" value="Genomic_DNA"/>
</dbReference>
<dbReference type="NCBIfam" id="TIGR01662">
    <property type="entry name" value="HAD-SF-IIIA"/>
    <property type="match status" value="1"/>
</dbReference>
<dbReference type="GO" id="GO:0016791">
    <property type="term" value="F:phosphatase activity"/>
    <property type="evidence" value="ECO:0007669"/>
    <property type="project" value="InterPro"/>
</dbReference>
<feature type="non-terminal residue" evidence="1">
    <location>
        <position position="1"/>
    </location>
</feature>
<accession>X1TEB7</accession>
<dbReference type="GO" id="GO:0005975">
    <property type="term" value="P:carbohydrate metabolic process"/>
    <property type="evidence" value="ECO:0007669"/>
    <property type="project" value="InterPro"/>
</dbReference>
<organism evidence="1">
    <name type="scientific">marine sediment metagenome</name>
    <dbReference type="NCBI Taxonomy" id="412755"/>
    <lineage>
        <taxon>unclassified sequences</taxon>
        <taxon>metagenomes</taxon>
        <taxon>ecological metagenomes</taxon>
    </lineage>
</organism>
<proteinExistence type="predicted"/>
<protein>
    <recommendedName>
        <fullName evidence="2">D,D-heptose 1,7-bisphosphate phosphatase</fullName>
    </recommendedName>
</protein>
<reference evidence="1" key="1">
    <citation type="journal article" date="2014" name="Front. Microbiol.">
        <title>High frequency of phylogenetically diverse reductive dehalogenase-homologous genes in deep subseafloor sedimentary metagenomes.</title>
        <authorList>
            <person name="Kawai M."/>
            <person name="Futagami T."/>
            <person name="Toyoda A."/>
            <person name="Takaki Y."/>
            <person name="Nishi S."/>
            <person name="Hori S."/>
            <person name="Arai W."/>
            <person name="Tsubouchi T."/>
            <person name="Morono Y."/>
            <person name="Uchiyama I."/>
            <person name="Ito T."/>
            <person name="Fujiyama A."/>
            <person name="Inagaki F."/>
            <person name="Takami H."/>
        </authorList>
    </citation>
    <scope>NUCLEOTIDE SEQUENCE</scope>
    <source>
        <strain evidence="1">Expedition CK06-06</strain>
    </source>
</reference>
<dbReference type="PANTHER" id="PTHR42891:SF1">
    <property type="entry name" value="D-GLYCERO-BETA-D-MANNO-HEPTOSE-1,7-BISPHOSPHATE 7-PHOSPHATASE"/>
    <property type="match status" value="1"/>
</dbReference>
<gene>
    <name evidence="1" type="ORF">S12H4_39993</name>
</gene>
<dbReference type="SUPFAM" id="SSF56784">
    <property type="entry name" value="HAD-like"/>
    <property type="match status" value="1"/>
</dbReference>